<comment type="caution">
    <text evidence="1">The sequence shown here is derived from an EMBL/GenBank/DDBJ whole genome shotgun (WGS) entry which is preliminary data.</text>
</comment>
<proteinExistence type="predicted"/>
<dbReference type="AlphaFoldDB" id="U1QFQ6"/>
<evidence type="ECO:0000313" key="1">
    <source>
        <dbReference type="EMBL" id="ERH21106.1"/>
    </source>
</evidence>
<dbReference type="EMBL" id="AWSD01000081">
    <property type="protein sequence ID" value="ERH21106.1"/>
    <property type="molecule type" value="Genomic_DNA"/>
</dbReference>
<name>U1QFQ6_9ACTO</name>
<organism evidence="1 2">
    <name type="scientific">Actinomyces johnsonii F0510</name>
    <dbReference type="NCBI Taxonomy" id="1227262"/>
    <lineage>
        <taxon>Bacteria</taxon>
        <taxon>Bacillati</taxon>
        <taxon>Actinomycetota</taxon>
        <taxon>Actinomycetes</taxon>
        <taxon>Actinomycetales</taxon>
        <taxon>Actinomycetaceae</taxon>
        <taxon>Actinomyces</taxon>
    </lineage>
</organism>
<dbReference type="HOGENOM" id="CLU_3264490_0_0_11"/>
<sequence length="41" mass="4231">MIIETTFTAAPAVATDGVATAPIEPASPLSGRSKEMEIRLS</sequence>
<evidence type="ECO:0000313" key="2">
    <source>
        <dbReference type="Proteomes" id="UP000016498"/>
    </source>
</evidence>
<protein>
    <submittedName>
        <fullName evidence="1">Uncharacterized protein</fullName>
    </submittedName>
</protein>
<dbReference type="Proteomes" id="UP000016498">
    <property type="component" value="Unassembled WGS sequence"/>
</dbReference>
<accession>U1QFQ6</accession>
<gene>
    <name evidence="1" type="ORF">HMPREF1549_00848</name>
</gene>
<reference evidence="1 2" key="1">
    <citation type="submission" date="2013-06" db="EMBL/GenBank/DDBJ databases">
        <authorList>
            <person name="Weinstock G."/>
            <person name="Sodergren E."/>
            <person name="Lobos E.A."/>
            <person name="Fulton L."/>
            <person name="Fulton R."/>
            <person name="Courtney L."/>
            <person name="Fronick C."/>
            <person name="O'Laughlin M."/>
            <person name="Godfrey J."/>
            <person name="Wilson R.M."/>
            <person name="Miner T."/>
            <person name="Farmer C."/>
            <person name="Delehaunty K."/>
            <person name="Cordes M."/>
            <person name="Minx P."/>
            <person name="Tomlinson C."/>
            <person name="Chen J."/>
            <person name="Wollam A."/>
            <person name="Pepin K.H."/>
            <person name="Bhonagiri V."/>
            <person name="Zhang X."/>
            <person name="Warren W."/>
            <person name="Mitreva M."/>
            <person name="Mardis E.R."/>
            <person name="Wilson R.K."/>
        </authorList>
    </citation>
    <scope>NUCLEOTIDE SEQUENCE [LARGE SCALE GENOMIC DNA]</scope>
    <source>
        <strain evidence="1 2">F0510</strain>
    </source>
</reference>